<dbReference type="InterPro" id="IPR053159">
    <property type="entry name" value="Hybrid_Histidine_Kinase"/>
</dbReference>
<name>A0ABD3QE23_9STRA</name>
<evidence type="ECO:0000313" key="3">
    <source>
        <dbReference type="Proteomes" id="UP001516023"/>
    </source>
</evidence>
<organism evidence="2 3">
    <name type="scientific">Cyclotella cryptica</name>
    <dbReference type="NCBI Taxonomy" id="29204"/>
    <lineage>
        <taxon>Eukaryota</taxon>
        <taxon>Sar</taxon>
        <taxon>Stramenopiles</taxon>
        <taxon>Ochrophyta</taxon>
        <taxon>Bacillariophyta</taxon>
        <taxon>Coscinodiscophyceae</taxon>
        <taxon>Thalassiosirophycidae</taxon>
        <taxon>Stephanodiscales</taxon>
        <taxon>Stephanodiscaceae</taxon>
        <taxon>Cyclotella</taxon>
    </lineage>
</organism>
<gene>
    <name evidence="2" type="ORF">HJC23_005755</name>
</gene>
<dbReference type="Pfam" id="PF13191">
    <property type="entry name" value="AAA_16"/>
    <property type="match status" value="1"/>
</dbReference>
<protein>
    <recommendedName>
        <fullName evidence="1">Orc1-like AAA ATPase domain-containing protein</fullName>
    </recommendedName>
</protein>
<feature type="domain" description="Orc1-like AAA ATPase" evidence="1">
    <location>
        <begin position="73"/>
        <end position="266"/>
    </location>
</feature>
<dbReference type="InterPro" id="IPR027417">
    <property type="entry name" value="P-loop_NTPase"/>
</dbReference>
<sequence length="1057" mass="118593">MAGKPSSAPSRYLNIPMIEETKALSNEKLSLCQGAQVDSTEELPTKAVAINTGDRREHLKKQISLRSSGGCRLFGRASEESVLLNSYYASLTLSQNSPANLILICGGSGLGKTKLAETLRVYAVEDDGFFIRGKFDQSSYGAASLPYSGIDHAFREYCSQLKKRTDDRNRVVKALKKEFQKDEGSLLCEAIPSLRDLIEDSRYEVSFHHSESSDDPTSTKNRFHMLSYLVKKFIRVISSLGDPIIFLLDDMQWSDASTLDLVKVLACGAKNPFLFIFTYRPVASDHPFLQLIKSLYNSNNVAQITLHCLGSDDVNEMVCSILGEHISGNSCSLSDFIFRITHGNPLLVRQQVIYLLDNGLIWFESERLVWDMAKIEESNAVSSSLTTIFCSKINTLPEACKKVLMICACIGCKIDYKVLGILVREMCLDYDLRDNGETDAVAVGKSASLRAIQDGLFTESHDGSGVSFFHDSIQSAAYSLLKSEEQAPFHMNLGRILNAQLTPSSKYLFTVANQFARGCELVDEKERMEVVHVFLRAADESKSAAAIRGAHYFYAKAISILSSLDWEDHFRLCCDAYLNGSEVAIWAGADQDAVEWLDVVHWRTRGSVMDQLRASWIKFNVLVTKGELETAVSLGIKDLGSLAGVKIKLKNLRRQNLFAMVRVRRLMRNQNETTLLEYPRMTNEKMNATLRYLNQVALVCAAMQSRVLPLVCVKIIEMNMKYGISSTMPTAIGWYGTIMIRAGLPLSEAATYSRIALRLQDALKCTETRAQVAALCYGIIHVAANGFPDLSKLYEGYTCGLRSGDIRHAMLCAHYLGSLPFHYGKNLAYVAATLETYSRSMMEYNTIKLLGINKVYQEVVVKLTGCMVSSRDRAVLKGVGLTCNKVPFEREHAVTLQILLAYILDDYDLAWESTSDLHKIIPQTNLMFVVVPFFHGMTALALLAQGKESRKRNLKKVIESSRKMLNKERKESSSNAGHYQHLIEAEYATFNKKFDLAERHFSLSIEQASNSGVTHIHALSWERFGYYYLIRDDQDSAYEKLRMAHRIYAKWGKIHPL</sequence>
<dbReference type="InterPro" id="IPR041664">
    <property type="entry name" value="AAA_16"/>
</dbReference>
<evidence type="ECO:0000259" key="1">
    <source>
        <dbReference type="Pfam" id="PF13191"/>
    </source>
</evidence>
<reference evidence="2 3" key="1">
    <citation type="journal article" date="2020" name="G3 (Bethesda)">
        <title>Improved Reference Genome for Cyclotella cryptica CCMP332, a Model for Cell Wall Morphogenesis, Salinity Adaptation, and Lipid Production in Diatoms (Bacillariophyta).</title>
        <authorList>
            <person name="Roberts W.R."/>
            <person name="Downey K.M."/>
            <person name="Ruck E.C."/>
            <person name="Traller J.C."/>
            <person name="Alverson A.J."/>
        </authorList>
    </citation>
    <scope>NUCLEOTIDE SEQUENCE [LARGE SCALE GENOMIC DNA]</scope>
    <source>
        <strain evidence="2 3">CCMP332</strain>
    </source>
</reference>
<dbReference type="Proteomes" id="UP001516023">
    <property type="component" value="Unassembled WGS sequence"/>
</dbReference>
<dbReference type="SUPFAM" id="SSF52540">
    <property type="entry name" value="P-loop containing nucleoside triphosphate hydrolases"/>
    <property type="match status" value="1"/>
</dbReference>
<dbReference type="PANTHER" id="PTHR43642:SF1">
    <property type="entry name" value="HYBRID SIGNAL TRANSDUCTION HISTIDINE KINASE G"/>
    <property type="match status" value="1"/>
</dbReference>
<dbReference type="EMBL" id="JABMIG020000048">
    <property type="protein sequence ID" value="KAL3798194.1"/>
    <property type="molecule type" value="Genomic_DNA"/>
</dbReference>
<dbReference type="AlphaFoldDB" id="A0ABD3QE23"/>
<comment type="caution">
    <text evidence="2">The sequence shown here is derived from an EMBL/GenBank/DDBJ whole genome shotgun (WGS) entry which is preliminary data.</text>
</comment>
<proteinExistence type="predicted"/>
<evidence type="ECO:0000313" key="2">
    <source>
        <dbReference type="EMBL" id="KAL3798194.1"/>
    </source>
</evidence>
<dbReference type="PANTHER" id="PTHR43642">
    <property type="entry name" value="HYBRID SIGNAL TRANSDUCTION HISTIDINE KINASE G"/>
    <property type="match status" value="1"/>
</dbReference>
<keyword evidence="3" id="KW-1185">Reference proteome</keyword>
<accession>A0ABD3QE23</accession>